<evidence type="ECO:0000313" key="3">
    <source>
        <dbReference type="Proteomes" id="UP001476798"/>
    </source>
</evidence>
<comment type="caution">
    <text evidence="2">The sequence shown here is derived from an EMBL/GenBank/DDBJ whole genome shotgun (WGS) entry which is preliminary data.</text>
</comment>
<sequence length="88" mass="9987">MIAHMVEDGHGSCNAEEKSTKSAVELGRTFSTMFSDTAFRQKLLETKTKEEFKLELVSQRHQLSVVTENMVIEEVEDSDPRRGKSLQV</sequence>
<evidence type="ECO:0000313" key="2">
    <source>
        <dbReference type="EMBL" id="MEQ2166375.1"/>
    </source>
</evidence>
<reference evidence="2 3" key="1">
    <citation type="submission" date="2021-06" db="EMBL/GenBank/DDBJ databases">
        <authorList>
            <person name="Palmer J.M."/>
        </authorList>
    </citation>
    <scope>NUCLEOTIDE SEQUENCE [LARGE SCALE GENOMIC DNA]</scope>
    <source>
        <strain evidence="2 3">GA_2019</strain>
        <tissue evidence="2">Muscle</tissue>
    </source>
</reference>
<organism evidence="2 3">
    <name type="scientific">Goodea atripinnis</name>
    <dbReference type="NCBI Taxonomy" id="208336"/>
    <lineage>
        <taxon>Eukaryota</taxon>
        <taxon>Metazoa</taxon>
        <taxon>Chordata</taxon>
        <taxon>Craniata</taxon>
        <taxon>Vertebrata</taxon>
        <taxon>Euteleostomi</taxon>
        <taxon>Actinopterygii</taxon>
        <taxon>Neopterygii</taxon>
        <taxon>Teleostei</taxon>
        <taxon>Neoteleostei</taxon>
        <taxon>Acanthomorphata</taxon>
        <taxon>Ovalentaria</taxon>
        <taxon>Atherinomorphae</taxon>
        <taxon>Cyprinodontiformes</taxon>
        <taxon>Goodeidae</taxon>
        <taxon>Goodea</taxon>
    </lineage>
</organism>
<accession>A0ABV0N4Q2</accession>
<name>A0ABV0N4Q2_9TELE</name>
<proteinExistence type="predicted"/>
<evidence type="ECO:0000256" key="1">
    <source>
        <dbReference type="SAM" id="MobiDB-lite"/>
    </source>
</evidence>
<dbReference type="Proteomes" id="UP001476798">
    <property type="component" value="Unassembled WGS sequence"/>
</dbReference>
<dbReference type="EMBL" id="JAHRIO010023552">
    <property type="protein sequence ID" value="MEQ2166375.1"/>
    <property type="molecule type" value="Genomic_DNA"/>
</dbReference>
<feature type="region of interest" description="Disordered" evidence="1">
    <location>
        <begin position="1"/>
        <end position="20"/>
    </location>
</feature>
<protein>
    <submittedName>
        <fullName evidence="2">Uncharacterized protein</fullName>
    </submittedName>
</protein>
<gene>
    <name evidence="2" type="ORF">GOODEAATRI_027333</name>
</gene>
<keyword evidence="3" id="KW-1185">Reference proteome</keyword>